<comment type="similarity">
    <text evidence="1">Belongs to the pseudouridine synthase RluA family.</text>
</comment>
<dbReference type="Proteomes" id="UP000266841">
    <property type="component" value="Unassembled WGS sequence"/>
</dbReference>
<dbReference type="OMA" id="ASCCERT"/>
<keyword evidence="4" id="KW-1185">Reference proteome</keyword>
<protein>
    <recommendedName>
        <fullName evidence="2">Pseudouridine synthase RsuA/RluA-like domain-containing protein</fullName>
    </recommendedName>
</protein>
<evidence type="ECO:0000313" key="4">
    <source>
        <dbReference type="Proteomes" id="UP000266841"/>
    </source>
</evidence>
<dbReference type="OrthoDB" id="418349at2759"/>
<dbReference type="eggNOG" id="KOG1919">
    <property type="taxonomic scope" value="Eukaryota"/>
</dbReference>
<reference evidence="3 4" key="1">
    <citation type="journal article" date="2012" name="Genome Biol.">
        <title>Genome and low-iron response of an oceanic diatom adapted to chronic iron limitation.</title>
        <authorList>
            <person name="Lommer M."/>
            <person name="Specht M."/>
            <person name="Roy A.S."/>
            <person name="Kraemer L."/>
            <person name="Andreson R."/>
            <person name="Gutowska M.A."/>
            <person name="Wolf J."/>
            <person name="Bergner S.V."/>
            <person name="Schilhabel M.B."/>
            <person name="Klostermeier U.C."/>
            <person name="Beiko R.G."/>
            <person name="Rosenstiel P."/>
            <person name="Hippler M."/>
            <person name="Laroche J."/>
        </authorList>
    </citation>
    <scope>NUCLEOTIDE SEQUENCE [LARGE SCALE GENOMIC DNA]</scope>
    <source>
        <strain evidence="3 4">CCMP1005</strain>
    </source>
</reference>
<dbReference type="InterPro" id="IPR020103">
    <property type="entry name" value="PsdUridine_synth_cat_dom_sf"/>
</dbReference>
<dbReference type="Gene3D" id="3.30.2350.10">
    <property type="entry name" value="Pseudouridine synthase"/>
    <property type="match status" value="1"/>
</dbReference>
<dbReference type="CDD" id="cd02869">
    <property type="entry name" value="PseudoU_synth_RluA_like"/>
    <property type="match status" value="1"/>
</dbReference>
<dbReference type="PROSITE" id="PS01129">
    <property type="entry name" value="PSI_RLU"/>
    <property type="match status" value="1"/>
</dbReference>
<dbReference type="Pfam" id="PF00849">
    <property type="entry name" value="PseudoU_synth_2"/>
    <property type="match status" value="1"/>
</dbReference>
<sequence>METMPQKLRGLGVMLAIGILPGCCRRTTNALVIADPRRRPSIRTLTAQLGFSTKPAVIQKRLVSLSCMAVTTVRSRPLRSTSTTVQGGYFDDIVSSTASIASTLQNAYESRGTDGVVEAILGCNVLSKLVRHGEDHAAYVLIEAARQAAPERDRLALASTLNAILASCCGDEDGKGGFPGISFNMLLTIDELCRDDEAMVAPDIVTLSLVYHCLHKSSGEFESHCRSILERAQKLAKKKAGSQRRKQLAAERRRKVMDQDLLQIQSRLRELCGPDITVLENTEDLIVVSKPSGVVCYHTKMTTAGKITKKRKQKARSNQPDFTGQADISLVDALLDVTSLSTINPLARGIVHRIDRGTSGALVLAKTDECHLELVALFFLRRVKKKYFALVHGDDMLEQEGTIDSDIEGKHAVSRYRVIKIHEDAGKPFAVQLEVETLTGRKHQVRIHCAHGLGRPIILDPLYGQDGSQQLSDRISKLEKELNGMREMFFLHAAQISIPEFGITAEAPLPSSWCEILDQQESSCNQ</sequence>
<evidence type="ECO:0000313" key="3">
    <source>
        <dbReference type="EMBL" id="EJK50670.1"/>
    </source>
</evidence>
<proteinExistence type="inferred from homology"/>
<evidence type="ECO:0000259" key="2">
    <source>
        <dbReference type="Pfam" id="PF00849"/>
    </source>
</evidence>
<dbReference type="AlphaFoldDB" id="K0RBV3"/>
<accession>K0RBV3</accession>
<dbReference type="InterPro" id="IPR050188">
    <property type="entry name" value="RluA_PseudoU_synthase"/>
</dbReference>
<dbReference type="InterPro" id="IPR006145">
    <property type="entry name" value="PsdUridine_synth_RsuA/RluA"/>
</dbReference>
<dbReference type="InterPro" id="IPR006224">
    <property type="entry name" value="PsdUridine_synth_RluA-like_CS"/>
</dbReference>
<organism evidence="3 4">
    <name type="scientific">Thalassiosira oceanica</name>
    <name type="common">Marine diatom</name>
    <dbReference type="NCBI Taxonomy" id="159749"/>
    <lineage>
        <taxon>Eukaryota</taxon>
        <taxon>Sar</taxon>
        <taxon>Stramenopiles</taxon>
        <taxon>Ochrophyta</taxon>
        <taxon>Bacillariophyta</taxon>
        <taxon>Coscinodiscophyceae</taxon>
        <taxon>Thalassiosirophycidae</taxon>
        <taxon>Thalassiosirales</taxon>
        <taxon>Thalassiosiraceae</taxon>
        <taxon>Thalassiosira</taxon>
    </lineage>
</organism>
<dbReference type="EMBL" id="AGNL01043209">
    <property type="protein sequence ID" value="EJK50670.1"/>
    <property type="molecule type" value="Genomic_DNA"/>
</dbReference>
<name>K0RBV3_THAOC</name>
<dbReference type="SUPFAM" id="SSF55120">
    <property type="entry name" value="Pseudouridine synthase"/>
    <property type="match status" value="1"/>
</dbReference>
<dbReference type="PANTHER" id="PTHR21600:SF87">
    <property type="entry name" value="RNA PSEUDOURIDYLATE SYNTHASE DOMAIN-CONTAINING PROTEIN 1"/>
    <property type="match status" value="1"/>
</dbReference>
<dbReference type="GO" id="GO:0000455">
    <property type="term" value="P:enzyme-directed rRNA pseudouridine synthesis"/>
    <property type="evidence" value="ECO:0007669"/>
    <property type="project" value="TreeGrafter"/>
</dbReference>
<feature type="domain" description="Pseudouridine synthase RsuA/RluA-like" evidence="2">
    <location>
        <begin position="284"/>
        <end position="451"/>
    </location>
</feature>
<dbReference type="PANTHER" id="PTHR21600">
    <property type="entry name" value="MITOCHONDRIAL RNA PSEUDOURIDINE SYNTHASE"/>
    <property type="match status" value="1"/>
</dbReference>
<gene>
    <name evidence="3" type="ORF">THAOC_30293</name>
</gene>
<comment type="caution">
    <text evidence="3">The sequence shown here is derived from an EMBL/GenBank/DDBJ whole genome shotgun (WGS) entry which is preliminary data.</text>
</comment>
<dbReference type="GO" id="GO:0009982">
    <property type="term" value="F:pseudouridine synthase activity"/>
    <property type="evidence" value="ECO:0007669"/>
    <property type="project" value="InterPro"/>
</dbReference>
<dbReference type="GO" id="GO:0003723">
    <property type="term" value="F:RNA binding"/>
    <property type="evidence" value="ECO:0007669"/>
    <property type="project" value="InterPro"/>
</dbReference>
<evidence type="ECO:0000256" key="1">
    <source>
        <dbReference type="ARBA" id="ARBA00010876"/>
    </source>
</evidence>